<dbReference type="Proteomes" id="UP000184356">
    <property type="component" value="Unassembled WGS sequence"/>
</dbReference>
<gene>
    <name evidence="1" type="ORF">ASPSYDRAFT_38446</name>
</gene>
<dbReference type="VEuPathDB" id="FungiDB:ASPSYDRAFT_38446"/>
<name>A0A1L9TWJ1_9EURO</name>
<reference evidence="2" key="1">
    <citation type="journal article" date="2017" name="Genome Biol.">
        <title>Comparative genomics reveals high biological diversity and specific adaptations in the industrially and medically important fungal genus Aspergillus.</title>
        <authorList>
            <person name="de Vries R.P."/>
            <person name="Riley R."/>
            <person name="Wiebenga A."/>
            <person name="Aguilar-Osorio G."/>
            <person name="Amillis S."/>
            <person name="Uchima C.A."/>
            <person name="Anderluh G."/>
            <person name="Asadollahi M."/>
            <person name="Askin M."/>
            <person name="Barry K."/>
            <person name="Battaglia E."/>
            <person name="Bayram O."/>
            <person name="Benocci T."/>
            <person name="Braus-Stromeyer S.A."/>
            <person name="Caldana C."/>
            <person name="Canovas D."/>
            <person name="Cerqueira G.C."/>
            <person name="Chen F."/>
            <person name="Chen W."/>
            <person name="Choi C."/>
            <person name="Clum A."/>
            <person name="Dos Santos R.A."/>
            <person name="Damasio A.R."/>
            <person name="Diallinas G."/>
            <person name="Emri T."/>
            <person name="Fekete E."/>
            <person name="Flipphi M."/>
            <person name="Freyberg S."/>
            <person name="Gallo A."/>
            <person name="Gournas C."/>
            <person name="Habgood R."/>
            <person name="Hainaut M."/>
            <person name="Harispe M.L."/>
            <person name="Henrissat B."/>
            <person name="Hilden K.S."/>
            <person name="Hope R."/>
            <person name="Hossain A."/>
            <person name="Karabika E."/>
            <person name="Karaffa L."/>
            <person name="Karanyi Z."/>
            <person name="Krasevec N."/>
            <person name="Kuo A."/>
            <person name="Kusch H."/>
            <person name="LaButti K."/>
            <person name="Lagendijk E.L."/>
            <person name="Lapidus A."/>
            <person name="Levasseur A."/>
            <person name="Lindquist E."/>
            <person name="Lipzen A."/>
            <person name="Logrieco A.F."/>
            <person name="MacCabe A."/>
            <person name="Maekelae M.R."/>
            <person name="Malavazi I."/>
            <person name="Melin P."/>
            <person name="Meyer V."/>
            <person name="Mielnichuk N."/>
            <person name="Miskei M."/>
            <person name="Molnar A.P."/>
            <person name="Mule G."/>
            <person name="Ngan C.Y."/>
            <person name="Orejas M."/>
            <person name="Orosz E."/>
            <person name="Ouedraogo J.P."/>
            <person name="Overkamp K.M."/>
            <person name="Park H.-S."/>
            <person name="Perrone G."/>
            <person name="Piumi F."/>
            <person name="Punt P.J."/>
            <person name="Ram A.F."/>
            <person name="Ramon A."/>
            <person name="Rauscher S."/>
            <person name="Record E."/>
            <person name="Riano-Pachon D.M."/>
            <person name="Robert V."/>
            <person name="Roehrig J."/>
            <person name="Ruller R."/>
            <person name="Salamov A."/>
            <person name="Salih N.S."/>
            <person name="Samson R.A."/>
            <person name="Sandor E."/>
            <person name="Sanguinetti M."/>
            <person name="Schuetze T."/>
            <person name="Sepcic K."/>
            <person name="Shelest E."/>
            <person name="Sherlock G."/>
            <person name="Sophianopoulou V."/>
            <person name="Squina F.M."/>
            <person name="Sun H."/>
            <person name="Susca A."/>
            <person name="Todd R.B."/>
            <person name="Tsang A."/>
            <person name="Unkles S.E."/>
            <person name="van de Wiele N."/>
            <person name="van Rossen-Uffink D."/>
            <person name="Oliveira J.V."/>
            <person name="Vesth T.C."/>
            <person name="Visser J."/>
            <person name="Yu J.-H."/>
            <person name="Zhou M."/>
            <person name="Andersen M.R."/>
            <person name="Archer D.B."/>
            <person name="Baker S.E."/>
            <person name="Benoit I."/>
            <person name="Brakhage A.A."/>
            <person name="Braus G.H."/>
            <person name="Fischer R."/>
            <person name="Frisvad J.C."/>
            <person name="Goldman G.H."/>
            <person name="Houbraken J."/>
            <person name="Oakley B."/>
            <person name="Pocsi I."/>
            <person name="Scazzocchio C."/>
            <person name="Seiboth B."/>
            <person name="vanKuyk P.A."/>
            <person name="Wortman J."/>
            <person name="Dyer P.S."/>
            <person name="Grigoriev I.V."/>
        </authorList>
    </citation>
    <scope>NUCLEOTIDE SEQUENCE [LARGE SCALE GENOMIC DNA]</scope>
    <source>
        <strain evidence="2">CBS 593.65</strain>
    </source>
</reference>
<protein>
    <submittedName>
        <fullName evidence="1">Uncharacterized protein</fullName>
    </submittedName>
</protein>
<dbReference type="RefSeq" id="XP_040707592.1">
    <property type="nucleotide sequence ID" value="XM_040845721.1"/>
</dbReference>
<proteinExistence type="predicted"/>
<dbReference type="AlphaFoldDB" id="A0A1L9TWJ1"/>
<evidence type="ECO:0000313" key="2">
    <source>
        <dbReference type="Proteomes" id="UP000184356"/>
    </source>
</evidence>
<keyword evidence="2" id="KW-1185">Reference proteome</keyword>
<sequence>MVHEEVYSGWVRTPGPLHLVSDQYISHASLFPFLSDLTFPARATMYIDCILTHLVPSG</sequence>
<organism evidence="1 2">
    <name type="scientific">Aspergillus sydowii CBS 593.65</name>
    <dbReference type="NCBI Taxonomy" id="1036612"/>
    <lineage>
        <taxon>Eukaryota</taxon>
        <taxon>Fungi</taxon>
        <taxon>Dikarya</taxon>
        <taxon>Ascomycota</taxon>
        <taxon>Pezizomycotina</taxon>
        <taxon>Eurotiomycetes</taxon>
        <taxon>Eurotiomycetidae</taxon>
        <taxon>Eurotiales</taxon>
        <taxon>Aspergillaceae</taxon>
        <taxon>Aspergillus</taxon>
        <taxon>Aspergillus subgen. Nidulantes</taxon>
    </lineage>
</organism>
<dbReference type="GeneID" id="63761794"/>
<evidence type="ECO:0000313" key="1">
    <source>
        <dbReference type="EMBL" id="OJJ63786.1"/>
    </source>
</evidence>
<accession>A0A1L9TWJ1</accession>
<dbReference type="EMBL" id="KV878582">
    <property type="protein sequence ID" value="OJJ63786.1"/>
    <property type="molecule type" value="Genomic_DNA"/>
</dbReference>